<dbReference type="Pfam" id="PF01408">
    <property type="entry name" value="GFO_IDH_MocA"/>
    <property type="match status" value="1"/>
</dbReference>
<dbReference type="eggNOG" id="COG0673">
    <property type="taxonomic scope" value="Bacteria"/>
</dbReference>
<proteinExistence type="predicted"/>
<dbReference type="Gene3D" id="3.40.50.720">
    <property type="entry name" value="NAD(P)-binding Rossmann-like Domain"/>
    <property type="match status" value="1"/>
</dbReference>
<dbReference type="PANTHER" id="PTHR43708">
    <property type="entry name" value="CONSERVED EXPRESSED OXIDOREDUCTASE (EUROFUNG)"/>
    <property type="match status" value="1"/>
</dbReference>
<feature type="domain" description="YceM-like C-terminal" evidence="2">
    <location>
        <begin position="138"/>
        <end position="234"/>
    </location>
</feature>
<dbReference type="GO" id="GO:0000166">
    <property type="term" value="F:nucleotide binding"/>
    <property type="evidence" value="ECO:0007669"/>
    <property type="project" value="InterPro"/>
</dbReference>
<name>B0SZT1_CAUSK</name>
<dbReference type="Pfam" id="PF21378">
    <property type="entry name" value="YceM-like_C"/>
    <property type="match status" value="1"/>
</dbReference>
<dbReference type="KEGG" id="cak:Caul_2877"/>
<protein>
    <submittedName>
        <fullName evidence="3">Oxidoreductase domain protein</fullName>
    </submittedName>
</protein>
<sequence length="297" mass="32063">MTLRIAMIGLGDIARKAYLPVLAARPDVALTFVTRNAAALAELGAAWRVDRLHADLDAALARGLDGAFVHAATAAHPDIVRRLLEAGVPTLVDKPIADTAAESQALVDLAETRGVSLMVGFNRRHAPAYRDAAALNLPLVVMQKNRPGPLDEVRRAVFDDYIHVVDTIRFLAPGADQVAVRGRVRDGRLEHAVLSLSGAGRDALGIMNRVSGASEETLEVSGEGRKRRIVDLDQIIDQGAAEALTRRGNWTSVGRQRGFEAMCDTFLSAVRDGRRLSALDALETHQMCETVVEELGR</sequence>
<evidence type="ECO:0000259" key="1">
    <source>
        <dbReference type="Pfam" id="PF01408"/>
    </source>
</evidence>
<dbReference type="SUPFAM" id="SSF51735">
    <property type="entry name" value="NAD(P)-binding Rossmann-fold domains"/>
    <property type="match status" value="1"/>
</dbReference>
<reference evidence="3" key="1">
    <citation type="submission" date="2008-01" db="EMBL/GenBank/DDBJ databases">
        <title>Complete sequence of chromosome of Caulobacter sp. K31.</title>
        <authorList>
            <consortium name="US DOE Joint Genome Institute"/>
            <person name="Copeland A."/>
            <person name="Lucas S."/>
            <person name="Lapidus A."/>
            <person name="Barry K."/>
            <person name="Glavina del Rio T."/>
            <person name="Dalin E."/>
            <person name="Tice H."/>
            <person name="Pitluck S."/>
            <person name="Bruce D."/>
            <person name="Goodwin L."/>
            <person name="Thompson L.S."/>
            <person name="Brettin T."/>
            <person name="Detter J.C."/>
            <person name="Han C."/>
            <person name="Schmutz J."/>
            <person name="Larimer F."/>
            <person name="Land M."/>
            <person name="Hauser L."/>
            <person name="Kyrpides N."/>
            <person name="Kim E."/>
            <person name="Stephens C."/>
            <person name="Richardson P."/>
        </authorList>
    </citation>
    <scope>NUCLEOTIDE SEQUENCE [LARGE SCALE GENOMIC DNA]</scope>
    <source>
        <strain evidence="3">K31</strain>
    </source>
</reference>
<dbReference type="InterPro" id="IPR000683">
    <property type="entry name" value="Gfo/Idh/MocA-like_OxRdtase_N"/>
</dbReference>
<dbReference type="Gene3D" id="3.30.360.10">
    <property type="entry name" value="Dihydrodipicolinate Reductase, domain 2"/>
    <property type="match status" value="1"/>
</dbReference>
<dbReference type="STRING" id="366602.Caul_2877"/>
<dbReference type="InterPro" id="IPR048477">
    <property type="entry name" value="YceM-like_C"/>
</dbReference>
<accession>B0SZT1</accession>
<dbReference type="HOGENOM" id="CLU_023194_23_0_5"/>
<evidence type="ECO:0000259" key="2">
    <source>
        <dbReference type="Pfam" id="PF21378"/>
    </source>
</evidence>
<evidence type="ECO:0000313" key="3">
    <source>
        <dbReference type="EMBL" id="ABZ72004.1"/>
    </source>
</evidence>
<gene>
    <name evidence="3" type="ordered locus">Caul_2877</name>
</gene>
<dbReference type="PANTHER" id="PTHR43708:SF4">
    <property type="entry name" value="OXIDOREDUCTASE YCEM-RELATED"/>
    <property type="match status" value="1"/>
</dbReference>
<dbReference type="EMBL" id="CP000927">
    <property type="protein sequence ID" value="ABZ72004.1"/>
    <property type="molecule type" value="Genomic_DNA"/>
</dbReference>
<dbReference type="AlphaFoldDB" id="B0SZT1"/>
<dbReference type="InterPro" id="IPR036291">
    <property type="entry name" value="NAD(P)-bd_dom_sf"/>
</dbReference>
<dbReference type="SUPFAM" id="SSF55347">
    <property type="entry name" value="Glyceraldehyde-3-phosphate dehydrogenase-like, C-terminal domain"/>
    <property type="match status" value="1"/>
</dbReference>
<dbReference type="InterPro" id="IPR051317">
    <property type="entry name" value="Gfo/Idh/MocA_oxidoreduct"/>
</dbReference>
<organism evidence="3">
    <name type="scientific">Caulobacter sp. (strain K31)</name>
    <dbReference type="NCBI Taxonomy" id="366602"/>
    <lineage>
        <taxon>Bacteria</taxon>
        <taxon>Pseudomonadati</taxon>
        <taxon>Pseudomonadota</taxon>
        <taxon>Alphaproteobacteria</taxon>
        <taxon>Caulobacterales</taxon>
        <taxon>Caulobacteraceae</taxon>
        <taxon>Caulobacter</taxon>
    </lineage>
</organism>
<feature type="domain" description="Gfo/Idh/MocA-like oxidoreductase N-terminal" evidence="1">
    <location>
        <begin position="3"/>
        <end position="121"/>
    </location>
</feature>